<dbReference type="NCBIfam" id="TIGR01752">
    <property type="entry name" value="flav_long"/>
    <property type="match status" value="1"/>
</dbReference>
<comment type="cofactor">
    <cofactor evidence="1 8">
        <name>FMN</name>
        <dbReference type="ChEBI" id="CHEBI:58210"/>
    </cofactor>
</comment>
<dbReference type="InterPro" id="IPR001094">
    <property type="entry name" value="Flavdoxin-like"/>
</dbReference>
<keyword evidence="3 8" id="KW-0813">Transport</keyword>
<dbReference type="PIRSF" id="PIRSF038996">
    <property type="entry name" value="FldA"/>
    <property type="match status" value="1"/>
</dbReference>
<dbReference type="EMBL" id="CP071503">
    <property type="protein sequence ID" value="QSX34204.1"/>
    <property type="molecule type" value="Genomic_DNA"/>
</dbReference>
<comment type="similarity">
    <text evidence="2 8">Belongs to the flavodoxin family.</text>
</comment>
<evidence type="ECO:0000256" key="6">
    <source>
        <dbReference type="ARBA" id="ARBA00022982"/>
    </source>
</evidence>
<dbReference type="Gene3D" id="3.40.50.360">
    <property type="match status" value="1"/>
</dbReference>
<comment type="function">
    <text evidence="8">Low-potential electron donor to a number of redox enzymes.</text>
</comment>
<dbReference type="Pfam" id="PF00258">
    <property type="entry name" value="Flavodoxin_1"/>
    <property type="match status" value="1"/>
</dbReference>
<dbReference type="InterPro" id="IPR010086">
    <property type="entry name" value="Flavodoxin_lc"/>
</dbReference>
<dbReference type="PANTHER" id="PTHR42809">
    <property type="entry name" value="FLAVODOXIN 2"/>
    <property type="match status" value="1"/>
</dbReference>
<dbReference type="NCBIfam" id="NF006739">
    <property type="entry name" value="PRK09267.1-5"/>
    <property type="match status" value="1"/>
</dbReference>
<evidence type="ECO:0000256" key="3">
    <source>
        <dbReference type="ARBA" id="ARBA00022448"/>
    </source>
</evidence>
<evidence type="ECO:0000256" key="7">
    <source>
        <dbReference type="ARBA" id="ARBA00023231"/>
    </source>
</evidence>
<evidence type="ECO:0000259" key="9">
    <source>
        <dbReference type="PROSITE" id="PS50902"/>
    </source>
</evidence>
<keyword evidence="7" id="KW-0535">Nitrogen fixation</keyword>
<dbReference type="RefSeq" id="WP_207355408.1">
    <property type="nucleotide sequence ID" value="NZ_CP071503.1"/>
</dbReference>
<accession>A0ABX7QSI7</accession>
<dbReference type="SUPFAM" id="SSF52218">
    <property type="entry name" value="Flavoproteins"/>
    <property type="match status" value="1"/>
</dbReference>
<dbReference type="Proteomes" id="UP000662770">
    <property type="component" value="Chromosome"/>
</dbReference>
<evidence type="ECO:0000256" key="5">
    <source>
        <dbReference type="ARBA" id="ARBA00022643"/>
    </source>
</evidence>
<organism evidence="10 11">
    <name type="scientific">Shewanella avicenniae</name>
    <dbReference type="NCBI Taxonomy" id="2814294"/>
    <lineage>
        <taxon>Bacteria</taxon>
        <taxon>Pseudomonadati</taxon>
        <taxon>Pseudomonadota</taxon>
        <taxon>Gammaproteobacteria</taxon>
        <taxon>Alteromonadales</taxon>
        <taxon>Shewanellaceae</taxon>
        <taxon>Shewanella</taxon>
    </lineage>
</organism>
<feature type="domain" description="Flavodoxin-like" evidence="9">
    <location>
        <begin position="4"/>
        <end position="173"/>
    </location>
</feature>
<proteinExistence type="inferred from homology"/>
<evidence type="ECO:0000256" key="1">
    <source>
        <dbReference type="ARBA" id="ARBA00001917"/>
    </source>
</evidence>
<dbReference type="PROSITE" id="PS00201">
    <property type="entry name" value="FLAVODOXIN"/>
    <property type="match status" value="1"/>
</dbReference>
<keyword evidence="5 8" id="KW-0288">FMN</keyword>
<keyword evidence="6 8" id="KW-0249">Electron transport</keyword>
<keyword evidence="11" id="KW-1185">Reference proteome</keyword>
<evidence type="ECO:0000256" key="8">
    <source>
        <dbReference type="PIRNR" id="PIRNR038996"/>
    </source>
</evidence>
<dbReference type="InterPro" id="IPR008254">
    <property type="entry name" value="Flavodoxin/NO_synth"/>
</dbReference>
<dbReference type="InterPro" id="IPR001226">
    <property type="entry name" value="Flavodoxin_CS"/>
</dbReference>
<name>A0ABX7QSI7_9GAMM</name>
<dbReference type="InterPro" id="IPR050619">
    <property type="entry name" value="Flavodoxin"/>
</dbReference>
<dbReference type="PANTHER" id="PTHR42809:SF1">
    <property type="entry name" value="FLAVODOXIN 1"/>
    <property type="match status" value="1"/>
</dbReference>
<sequence length="178" mass="19252">MAQIGIFFGTDTGSTRKVAKQLQKLLGDELADKPLNINRVEAETLAGYDILILGTPTLGEGQLPGLSAECQEESWEEFMPNFDAMDLAGKKVALFGLGDQVNYPDEFVDGLGELYDTVVECGAEVVGSWPVDGYDFNQSAAVVDDRFVGLVLDKDNQASLTDDRLGTWVAQLKAELGL</sequence>
<dbReference type="InterPro" id="IPR029039">
    <property type="entry name" value="Flavoprotein-like_sf"/>
</dbReference>
<evidence type="ECO:0000313" key="10">
    <source>
        <dbReference type="EMBL" id="QSX34204.1"/>
    </source>
</evidence>
<evidence type="ECO:0000256" key="4">
    <source>
        <dbReference type="ARBA" id="ARBA00022630"/>
    </source>
</evidence>
<dbReference type="PRINTS" id="PR00369">
    <property type="entry name" value="FLAVODOXIN"/>
</dbReference>
<gene>
    <name evidence="10" type="ORF">JYB87_02845</name>
</gene>
<evidence type="ECO:0000256" key="2">
    <source>
        <dbReference type="ARBA" id="ARBA00005267"/>
    </source>
</evidence>
<reference evidence="10 11" key="1">
    <citation type="submission" date="2021-03" db="EMBL/GenBank/DDBJ databases">
        <title>Novel species identification of genus Shewanella.</title>
        <authorList>
            <person name="Liu G."/>
            <person name="Zhang Q."/>
        </authorList>
    </citation>
    <scope>NUCLEOTIDE SEQUENCE [LARGE SCALE GENOMIC DNA]</scope>
    <source>
        <strain evidence="10 11">FJAT-51800</strain>
    </source>
</reference>
<dbReference type="PROSITE" id="PS50902">
    <property type="entry name" value="FLAVODOXIN_LIKE"/>
    <property type="match status" value="1"/>
</dbReference>
<keyword evidence="4 8" id="KW-0285">Flavoprotein</keyword>
<protein>
    <recommendedName>
        <fullName evidence="8">Flavodoxin</fullName>
    </recommendedName>
</protein>
<evidence type="ECO:0000313" key="11">
    <source>
        <dbReference type="Proteomes" id="UP000662770"/>
    </source>
</evidence>